<dbReference type="PANTHER" id="PTHR10947:SF0">
    <property type="entry name" value="PHENYLALANINE--TRNA LIGASE BETA SUBUNIT"/>
    <property type="match status" value="1"/>
</dbReference>
<evidence type="ECO:0000256" key="2">
    <source>
        <dbReference type="ARBA" id="ARBA00008653"/>
    </source>
</evidence>
<dbReference type="SUPFAM" id="SSF55681">
    <property type="entry name" value="Class II aaRS and biotin synthetases"/>
    <property type="match status" value="1"/>
</dbReference>
<dbReference type="GO" id="GO:0009328">
    <property type="term" value="C:phenylalanine-tRNA ligase complex"/>
    <property type="evidence" value="ECO:0007669"/>
    <property type="project" value="TreeGrafter"/>
</dbReference>
<keyword evidence="8 15" id="KW-0547">Nucleotide-binding</keyword>
<evidence type="ECO:0000259" key="17">
    <source>
        <dbReference type="PROSITE" id="PS50886"/>
    </source>
</evidence>
<comment type="cofactor">
    <cofactor evidence="15">
        <name>Mg(2+)</name>
        <dbReference type="ChEBI" id="CHEBI:18420"/>
    </cofactor>
    <text evidence="15">Binds 2 magnesium ions per tetramer.</text>
</comment>
<dbReference type="SUPFAM" id="SSF46955">
    <property type="entry name" value="Putative DNA-binding domain"/>
    <property type="match status" value="1"/>
</dbReference>
<evidence type="ECO:0000256" key="10">
    <source>
        <dbReference type="ARBA" id="ARBA00022842"/>
    </source>
</evidence>
<dbReference type="FunFam" id="2.40.50.140:FF:000045">
    <property type="entry name" value="Phenylalanine--tRNA ligase beta subunit"/>
    <property type="match status" value="1"/>
</dbReference>
<evidence type="ECO:0000256" key="8">
    <source>
        <dbReference type="ARBA" id="ARBA00022741"/>
    </source>
</evidence>
<dbReference type="Pfam" id="PF17759">
    <property type="entry name" value="tRNA_synthFbeta"/>
    <property type="match status" value="1"/>
</dbReference>
<evidence type="ECO:0000256" key="7">
    <source>
        <dbReference type="ARBA" id="ARBA00022723"/>
    </source>
</evidence>
<name>A0A3N0VEK4_9GAMM</name>
<dbReference type="InterPro" id="IPR045864">
    <property type="entry name" value="aa-tRNA-synth_II/BPL/LPL"/>
</dbReference>
<proteinExistence type="inferred from homology"/>
<evidence type="ECO:0000313" key="21">
    <source>
        <dbReference type="Proteomes" id="UP000282106"/>
    </source>
</evidence>
<dbReference type="Gene3D" id="3.30.70.380">
    <property type="entry name" value="Ferrodoxin-fold anticodon-binding domain"/>
    <property type="match status" value="1"/>
</dbReference>
<evidence type="ECO:0000256" key="3">
    <source>
        <dbReference type="ARBA" id="ARBA00011209"/>
    </source>
</evidence>
<dbReference type="SUPFAM" id="SSF56037">
    <property type="entry name" value="PheT/TilS domain"/>
    <property type="match status" value="1"/>
</dbReference>
<comment type="subunit">
    <text evidence="3 15">Tetramer of two alpha and two beta subunits.</text>
</comment>
<dbReference type="NCBIfam" id="NF045760">
    <property type="entry name" value="YtpR"/>
    <property type="match status" value="1"/>
</dbReference>
<evidence type="ECO:0000256" key="11">
    <source>
        <dbReference type="ARBA" id="ARBA00022884"/>
    </source>
</evidence>
<keyword evidence="6 15" id="KW-0436">Ligase</keyword>
<dbReference type="InterPro" id="IPR005146">
    <property type="entry name" value="B3/B4_tRNA-bd"/>
</dbReference>
<feature type="binding site" evidence="15">
    <location>
        <position position="461"/>
    </location>
    <ligand>
        <name>Mg(2+)</name>
        <dbReference type="ChEBI" id="CHEBI:18420"/>
        <note>shared with alpha subunit</note>
    </ligand>
</feature>
<keyword evidence="13 15" id="KW-0030">Aminoacyl-tRNA synthetase</keyword>
<evidence type="ECO:0000259" key="19">
    <source>
        <dbReference type="PROSITE" id="PS51483"/>
    </source>
</evidence>
<dbReference type="Pfam" id="PF01588">
    <property type="entry name" value="tRNA_bind"/>
    <property type="match status" value="1"/>
</dbReference>
<dbReference type="GO" id="GO:0006432">
    <property type="term" value="P:phenylalanyl-tRNA aminoacylation"/>
    <property type="evidence" value="ECO:0007669"/>
    <property type="project" value="UniProtKB-UniRule"/>
</dbReference>
<dbReference type="Pfam" id="PF03147">
    <property type="entry name" value="FDX-ACB"/>
    <property type="match status" value="1"/>
</dbReference>
<dbReference type="GO" id="GO:0004826">
    <property type="term" value="F:phenylalanine-tRNA ligase activity"/>
    <property type="evidence" value="ECO:0007669"/>
    <property type="project" value="UniProtKB-UniRule"/>
</dbReference>
<dbReference type="FunFam" id="3.30.56.10:FF:000002">
    <property type="entry name" value="Phenylalanine--tRNA ligase beta subunit"/>
    <property type="match status" value="1"/>
</dbReference>
<dbReference type="Pfam" id="PF03484">
    <property type="entry name" value="B5"/>
    <property type="match status" value="1"/>
</dbReference>
<dbReference type="Gene3D" id="3.30.56.10">
    <property type="match status" value="2"/>
</dbReference>
<reference evidence="20 21" key="1">
    <citation type="submission" date="2018-10" db="EMBL/GenBank/DDBJ databases">
        <authorList>
            <person name="Chen W.-M."/>
        </authorList>
    </citation>
    <scope>NUCLEOTIDE SEQUENCE [LARGE SCALE GENOMIC DNA]</scope>
    <source>
        <strain evidence="20 21">THS-13</strain>
    </source>
</reference>
<gene>
    <name evidence="15" type="primary">pheT</name>
    <name evidence="20" type="ORF">ED208_09030</name>
</gene>
<evidence type="ECO:0000259" key="18">
    <source>
        <dbReference type="PROSITE" id="PS51447"/>
    </source>
</evidence>
<dbReference type="PANTHER" id="PTHR10947">
    <property type="entry name" value="PHENYLALANYL-TRNA SYNTHETASE BETA CHAIN AND LEUCINE-RICH REPEAT-CONTAINING PROTEIN 47"/>
    <property type="match status" value="1"/>
</dbReference>
<evidence type="ECO:0000256" key="13">
    <source>
        <dbReference type="ARBA" id="ARBA00023146"/>
    </source>
</evidence>
<dbReference type="InterPro" id="IPR033714">
    <property type="entry name" value="tRNA_bind_bactPheRS"/>
</dbReference>
<comment type="subcellular location">
    <subcellularLocation>
        <location evidence="1 15">Cytoplasm</location>
    </subcellularLocation>
</comment>
<organism evidence="20 21">
    <name type="scientific">Stagnimonas aquatica</name>
    <dbReference type="NCBI Taxonomy" id="2689987"/>
    <lineage>
        <taxon>Bacteria</taxon>
        <taxon>Pseudomonadati</taxon>
        <taxon>Pseudomonadota</taxon>
        <taxon>Gammaproteobacteria</taxon>
        <taxon>Nevskiales</taxon>
        <taxon>Nevskiaceae</taxon>
        <taxon>Stagnimonas</taxon>
    </lineage>
</organism>
<sequence>MQVSERWLREWANPPVTAAELAHKLNLAGLECEAAPLLAERASGVVVGRILSAERHPQADRLQVCSVDVGDGQPRQIVCGAPNARAGLCVPCALPGAKLPGGMEIKDAKLRGVDSSGMLCSAKELALSDKSEGLLELDDSAVPGTPIETYLQLEDGLLTLELTPNRGDCLSVAGLAREVAALYGLEACRPAVSAATLDSEQTLAVAVDSAADCTAYSGRVISGLNPAARTPDWMREKLRRSGIRSIHPVVDITNYVLIELGQPLHAFDLAKLSGPIRVRRARAGETIKLLNDDTVQLRDELLITSGEVPVALAGVMGGAESGVGEGTTAIFFESAAFTPAAIAGVARRHKLSSDAAYRFERGVDPALHREALERATALTLVICGGQVGPISFAGAERPAVAAIRLRHARLLALLGCEVPASEVETLLRRLGIALTAAGDGEWLCTPPSWRFDLAIEQDLIEEVARLHGYENIPVLPYAAALSPAVQSEALRPSVRIKDALVARGWQEAVTYSFVDAKLQARLTPEFTGIPLDNPIAETMGVMRTSLWSGLIGAWLHNHQRQNKRARFFELAATFAENTEGIVETPRLAGLASGPLLDEQWGVGSRPVDFYDIKADLEAVCAIFGGEAARFRFEAGRHPALHPGRTARLLRDGIEVGVYGELHPVLARELDLPAAPLLFELDWAQLSQASVPAARPVSEFPASRRDLAVVVDEAVPAQALLDLVRATAGPSLSSLRLFDVYRGQGLREGSKSVALGLIFQDYSRTLTVEDIDAAIARVTSALARDLGAVLRE</sequence>
<dbReference type="SMART" id="SM00873">
    <property type="entry name" value="B3_4"/>
    <property type="match status" value="1"/>
</dbReference>
<dbReference type="InterPro" id="IPR005147">
    <property type="entry name" value="tRNA_synthase_B5-dom"/>
</dbReference>
<dbReference type="CDD" id="cd00769">
    <property type="entry name" value="PheRS_beta_core"/>
    <property type="match status" value="1"/>
</dbReference>
<feature type="domain" description="B5" evidence="19">
    <location>
        <begin position="398"/>
        <end position="474"/>
    </location>
</feature>
<evidence type="ECO:0000256" key="5">
    <source>
        <dbReference type="ARBA" id="ARBA00022555"/>
    </source>
</evidence>
<dbReference type="HAMAP" id="MF_00283">
    <property type="entry name" value="Phe_tRNA_synth_beta1"/>
    <property type="match status" value="1"/>
</dbReference>
<dbReference type="FunCoup" id="A0A3N0VEK4">
    <property type="interactions" value="494"/>
</dbReference>
<dbReference type="FunFam" id="3.30.70.380:FF:000001">
    <property type="entry name" value="Phenylalanine--tRNA ligase beta subunit"/>
    <property type="match status" value="1"/>
</dbReference>
<dbReference type="PROSITE" id="PS51483">
    <property type="entry name" value="B5"/>
    <property type="match status" value="1"/>
</dbReference>
<evidence type="ECO:0000256" key="4">
    <source>
        <dbReference type="ARBA" id="ARBA00022490"/>
    </source>
</evidence>
<dbReference type="SUPFAM" id="SSF54991">
    <property type="entry name" value="Anticodon-binding domain of PheRS"/>
    <property type="match status" value="1"/>
</dbReference>
<feature type="binding site" evidence="15">
    <location>
        <position position="452"/>
    </location>
    <ligand>
        <name>Mg(2+)</name>
        <dbReference type="ChEBI" id="CHEBI:18420"/>
        <note>shared with alpha subunit</note>
    </ligand>
</feature>
<dbReference type="Gene3D" id="3.50.40.10">
    <property type="entry name" value="Phenylalanyl-trna Synthetase, Chain B, domain 3"/>
    <property type="match status" value="1"/>
</dbReference>
<dbReference type="SMART" id="SM00874">
    <property type="entry name" value="B5"/>
    <property type="match status" value="1"/>
</dbReference>
<dbReference type="EC" id="6.1.1.20" evidence="15"/>
<keyword evidence="9 15" id="KW-0067">ATP-binding</keyword>
<evidence type="ECO:0000256" key="16">
    <source>
        <dbReference type="PROSITE-ProRule" id="PRU00209"/>
    </source>
</evidence>
<dbReference type="GO" id="GO:0000049">
    <property type="term" value="F:tRNA binding"/>
    <property type="evidence" value="ECO:0007669"/>
    <property type="project" value="UniProtKB-UniRule"/>
</dbReference>
<dbReference type="InterPro" id="IPR020825">
    <property type="entry name" value="Phe-tRNA_synthase-like_B3/B4"/>
</dbReference>
<keyword evidence="5 16" id="KW-0820">tRNA-binding</keyword>
<dbReference type="GO" id="GO:0000287">
    <property type="term" value="F:magnesium ion binding"/>
    <property type="evidence" value="ECO:0007669"/>
    <property type="project" value="UniProtKB-UniRule"/>
</dbReference>
<dbReference type="InterPro" id="IPR041616">
    <property type="entry name" value="PheRS_beta_core"/>
</dbReference>
<keyword evidence="12 15" id="KW-0648">Protein biosynthesis</keyword>
<dbReference type="PROSITE" id="PS50886">
    <property type="entry name" value="TRBD"/>
    <property type="match status" value="1"/>
</dbReference>
<keyword evidence="10 15" id="KW-0460">Magnesium</keyword>
<keyword evidence="21" id="KW-1185">Reference proteome</keyword>
<keyword evidence="11 16" id="KW-0694">RNA-binding</keyword>
<comment type="similarity">
    <text evidence="2 15">Belongs to the phenylalanyl-tRNA synthetase beta subunit family. Type 1 subfamily.</text>
</comment>
<dbReference type="CDD" id="cd02796">
    <property type="entry name" value="tRNA_bind_bactPheRS"/>
    <property type="match status" value="1"/>
</dbReference>
<evidence type="ECO:0000256" key="9">
    <source>
        <dbReference type="ARBA" id="ARBA00022840"/>
    </source>
</evidence>
<dbReference type="InterPro" id="IPR004532">
    <property type="entry name" value="Phe-tRNA-ligase_IIc_bsu_bact"/>
</dbReference>
<evidence type="ECO:0000256" key="15">
    <source>
        <dbReference type="HAMAP-Rule" id="MF_00283"/>
    </source>
</evidence>
<keyword evidence="4 15" id="KW-0963">Cytoplasm</keyword>
<dbReference type="InterPro" id="IPR009061">
    <property type="entry name" value="DNA-bd_dom_put_sf"/>
</dbReference>
<dbReference type="InParanoid" id="A0A3N0VEK4"/>
<dbReference type="FunFam" id="3.30.930.10:FF:000022">
    <property type="entry name" value="Phenylalanine--tRNA ligase beta subunit"/>
    <property type="match status" value="1"/>
</dbReference>
<evidence type="ECO:0000256" key="12">
    <source>
        <dbReference type="ARBA" id="ARBA00022917"/>
    </source>
</evidence>
<evidence type="ECO:0000313" key="20">
    <source>
        <dbReference type="EMBL" id="ROH91094.1"/>
    </source>
</evidence>
<dbReference type="InterPro" id="IPR036690">
    <property type="entry name" value="Fdx_antiC-bd_sf"/>
</dbReference>
<dbReference type="InterPro" id="IPR005121">
    <property type="entry name" value="Fdx_antiC-bd"/>
</dbReference>
<dbReference type="InterPro" id="IPR012340">
    <property type="entry name" value="NA-bd_OB-fold"/>
</dbReference>
<accession>A0A3N0VEK4</accession>
<dbReference type="Proteomes" id="UP000282106">
    <property type="component" value="Unassembled WGS sequence"/>
</dbReference>
<dbReference type="GO" id="GO:0005524">
    <property type="term" value="F:ATP binding"/>
    <property type="evidence" value="ECO:0007669"/>
    <property type="project" value="UniProtKB-UniRule"/>
</dbReference>
<feature type="domain" description="FDX-ACB" evidence="18">
    <location>
        <begin position="697"/>
        <end position="790"/>
    </location>
</feature>
<evidence type="ECO:0000256" key="1">
    <source>
        <dbReference type="ARBA" id="ARBA00004496"/>
    </source>
</evidence>
<dbReference type="Pfam" id="PF03483">
    <property type="entry name" value="B3_4"/>
    <property type="match status" value="1"/>
</dbReference>
<dbReference type="SMART" id="SM00896">
    <property type="entry name" value="FDX-ACB"/>
    <property type="match status" value="1"/>
</dbReference>
<feature type="domain" description="TRNA-binding" evidence="17">
    <location>
        <begin position="39"/>
        <end position="148"/>
    </location>
</feature>
<comment type="catalytic activity">
    <reaction evidence="14 15">
        <text>tRNA(Phe) + L-phenylalanine + ATP = L-phenylalanyl-tRNA(Phe) + AMP + diphosphate + H(+)</text>
        <dbReference type="Rhea" id="RHEA:19413"/>
        <dbReference type="Rhea" id="RHEA-COMP:9668"/>
        <dbReference type="Rhea" id="RHEA-COMP:9699"/>
        <dbReference type="ChEBI" id="CHEBI:15378"/>
        <dbReference type="ChEBI" id="CHEBI:30616"/>
        <dbReference type="ChEBI" id="CHEBI:33019"/>
        <dbReference type="ChEBI" id="CHEBI:58095"/>
        <dbReference type="ChEBI" id="CHEBI:78442"/>
        <dbReference type="ChEBI" id="CHEBI:78531"/>
        <dbReference type="ChEBI" id="CHEBI:456215"/>
        <dbReference type="EC" id="6.1.1.20"/>
    </reaction>
</comment>
<dbReference type="Gene3D" id="2.40.50.140">
    <property type="entry name" value="Nucleic acid-binding proteins"/>
    <property type="match status" value="1"/>
</dbReference>
<dbReference type="NCBIfam" id="TIGR00472">
    <property type="entry name" value="pheT_bact"/>
    <property type="match status" value="1"/>
</dbReference>
<keyword evidence="7 15" id="KW-0479">Metal-binding</keyword>
<dbReference type="PROSITE" id="PS51447">
    <property type="entry name" value="FDX_ACB"/>
    <property type="match status" value="1"/>
</dbReference>
<evidence type="ECO:0000256" key="14">
    <source>
        <dbReference type="ARBA" id="ARBA00049255"/>
    </source>
</evidence>
<feature type="binding site" evidence="15">
    <location>
        <position position="458"/>
    </location>
    <ligand>
        <name>Mg(2+)</name>
        <dbReference type="ChEBI" id="CHEBI:18420"/>
        <note>shared with alpha subunit</note>
    </ligand>
</feature>
<dbReference type="AlphaFoldDB" id="A0A3N0VEK4"/>
<evidence type="ECO:0000256" key="6">
    <source>
        <dbReference type="ARBA" id="ARBA00022598"/>
    </source>
</evidence>
<dbReference type="InterPro" id="IPR002547">
    <property type="entry name" value="tRNA-bd_dom"/>
</dbReference>
<dbReference type="SUPFAM" id="SSF50249">
    <property type="entry name" value="Nucleic acid-binding proteins"/>
    <property type="match status" value="1"/>
</dbReference>
<dbReference type="EMBL" id="RJVO01000003">
    <property type="protein sequence ID" value="ROH91094.1"/>
    <property type="molecule type" value="Genomic_DNA"/>
</dbReference>
<dbReference type="Gene3D" id="3.30.930.10">
    <property type="entry name" value="Bira Bifunctional Protein, Domain 2"/>
    <property type="match status" value="1"/>
</dbReference>
<comment type="caution">
    <text evidence="20">The sequence shown here is derived from an EMBL/GenBank/DDBJ whole genome shotgun (WGS) entry which is preliminary data.</text>
</comment>
<protein>
    <recommendedName>
        <fullName evidence="15">Phenylalanine--tRNA ligase beta subunit</fullName>
        <ecNumber evidence="15">6.1.1.20</ecNumber>
    </recommendedName>
    <alternativeName>
        <fullName evidence="15">Phenylalanyl-tRNA synthetase beta subunit</fullName>
        <shortName evidence="15">PheRS</shortName>
    </alternativeName>
</protein>
<feature type="binding site" evidence="15">
    <location>
        <position position="462"/>
    </location>
    <ligand>
        <name>Mg(2+)</name>
        <dbReference type="ChEBI" id="CHEBI:18420"/>
        <note>shared with alpha subunit</note>
    </ligand>
</feature>
<dbReference type="RefSeq" id="WP_123211549.1">
    <property type="nucleotide sequence ID" value="NZ_RJVO01000003.1"/>
</dbReference>
<dbReference type="InterPro" id="IPR045060">
    <property type="entry name" value="Phe-tRNA-ligase_IIc_bsu"/>
</dbReference>